<proteinExistence type="inferred from homology"/>
<dbReference type="PANTHER" id="PTHR11960:SF8">
    <property type="entry name" value="EUKARYOTIC TRANSLATION INITIATION FACTOR 4E1-RELATED"/>
    <property type="match status" value="1"/>
</dbReference>
<dbReference type="AlphaFoldDB" id="A0A8J5XA76"/>
<evidence type="ECO:0000313" key="8">
    <source>
        <dbReference type="EMBL" id="KAG8459643.1"/>
    </source>
</evidence>
<name>A0A8J5XA76_DIALT</name>
<evidence type="ECO:0000256" key="5">
    <source>
        <dbReference type="ARBA" id="ARBA00022917"/>
    </source>
</evidence>
<evidence type="ECO:0000256" key="7">
    <source>
        <dbReference type="SAM" id="MobiDB-lite"/>
    </source>
</evidence>
<evidence type="ECO:0000313" key="9">
    <source>
        <dbReference type="Proteomes" id="UP000751190"/>
    </source>
</evidence>
<evidence type="ECO:0008006" key="10">
    <source>
        <dbReference type="Google" id="ProtNLM"/>
    </source>
</evidence>
<dbReference type="InterPro" id="IPR001040">
    <property type="entry name" value="TIF_eIF_4E"/>
</dbReference>
<dbReference type="OrthoDB" id="590761at2759"/>
<dbReference type="OMA" id="PEWEHPR"/>
<evidence type="ECO:0000256" key="3">
    <source>
        <dbReference type="ARBA" id="ARBA00022845"/>
    </source>
</evidence>
<organism evidence="8 9">
    <name type="scientific">Diacronema lutheri</name>
    <name type="common">Unicellular marine alga</name>
    <name type="synonym">Monochrysis lutheri</name>
    <dbReference type="NCBI Taxonomy" id="2081491"/>
    <lineage>
        <taxon>Eukaryota</taxon>
        <taxon>Haptista</taxon>
        <taxon>Haptophyta</taxon>
        <taxon>Pavlovophyceae</taxon>
        <taxon>Pavlovales</taxon>
        <taxon>Pavlovaceae</taxon>
        <taxon>Diacronema</taxon>
    </lineage>
</organism>
<evidence type="ECO:0000256" key="6">
    <source>
        <dbReference type="RuleBase" id="RU004374"/>
    </source>
</evidence>
<evidence type="ECO:0000256" key="1">
    <source>
        <dbReference type="ARBA" id="ARBA00009860"/>
    </source>
</evidence>
<protein>
    <recommendedName>
        <fullName evidence="10">Eukaryotic translation initiation factor 4E</fullName>
    </recommendedName>
</protein>
<dbReference type="GO" id="GO:0016281">
    <property type="term" value="C:eukaryotic translation initiation factor 4F complex"/>
    <property type="evidence" value="ECO:0007669"/>
    <property type="project" value="TreeGrafter"/>
</dbReference>
<dbReference type="GO" id="GO:0006417">
    <property type="term" value="P:regulation of translation"/>
    <property type="evidence" value="ECO:0007669"/>
    <property type="project" value="UniProtKB-KW"/>
</dbReference>
<dbReference type="SUPFAM" id="SSF55418">
    <property type="entry name" value="eIF4e-like"/>
    <property type="match status" value="1"/>
</dbReference>
<keyword evidence="2 6" id="KW-0396">Initiation factor</keyword>
<accession>A0A8J5XA76</accession>
<dbReference type="EMBL" id="JAGTXO010000039">
    <property type="protein sequence ID" value="KAG8459643.1"/>
    <property type="molecule type" value="Genomic_DNA"/>
</dbReference>
<gene>
    <name evidence="8" type="ORF">KFE25_000999</name>
</gene>
<dbReference type="GO" id="GO:0003743">
    <property type="term" value="F:translation initiation factor activity"/>
    <property type="evidence" value="ECO:0007669"/>
    <property type="project" value="UniProtKB-KW"/>
</dbReference>
<evidence type="ECO:0000256" key="4">
    <source>
        <dbReference type="ARBA" id="ARBA00022884"/>
    </source>
</evidence>
<keyword evidence="4 6" id="KW-0694">RNA-binding</keyword>
<dbReference type="PANTHER" id="PTHR11960">
    <property type="entry name" value="EUKARYOTIC TRANSLATION INITIATION FACTOR 4E RELATED"/>
    <property type="match status" value="1"/>
</dbReference>
<dbReference type="Pfam" id="PF01652">
    <property type="entry name" value="IF4E"/>
    <property type="match status" value="1"/>
</dbReference>
<reference evidence="8" key="1">
    <citation type="submission" date="2021-05" db="EMBL/GenBank/DDBJ databases">
        <title>The genome of the haptophyte Pavlova lutheri (Diacronema luteri, Pavlovales) - a model for lipid biosynthesis in eukaryotic algae.</title>
        <authorList>
            <person name="Hulatt C.J."/>
            <person name="Posewitz M.C."/>
        </authorList>
    </citation>
    <scope>NUCLEOTIDE SEQUENCE</scope>
    <source>
        <strain evidence="8">NIVA-4/92</strain>
    </source>
</reference>
<comment type="similarity">
    <text evidence="1 6">Belongs to the eukaryotic initiation factor 4E family.</text>
</comment>
<sequence>MGDSLKTRETKGLTVDPVSNVHPTVGDSPSGPHDSPDAGSHAPTADEERRAWEQKRTAAAADARGAFAEGEEGDEDGGERQSAQAAGANGGRPTAGPEAPLAAPPPGPHPLESGWAIWEHRAADSRTAARSQAAYEQNMAKLIEFSTVEDFWRAWNNVPKPSAIFFDGKANKKVGDRVIESLSLFKAGIRPEWEDKMNRQGGEWFIRKAIPLPYLDDVWTKLALGMIGETLDNGADSDVTGARVVDKSVRHKPMYRLELWFKSKAAMDKLKEALQNVFNDPKKPLVWEFRSHS</sequence>
<dbReference type="InterPro" id="IPR023398">
    <property type="entry name" value="TIF_eIF4e-like"/>
</dbReference>
<feature type="compositionally biased region" description="Basic and acidic residues" evidence="7">
    <location>
        <begin position="1"/>
        <end position="11"/>
    </location>
</feature>
<keyword evidence="3" id="KW-0810">Translation regulation</keyword>
<dbReference type="Proteomes" id="UP000751190">
    <property type="component" value="Unassembled WGS sequence"/>
</dbReference>
<evidence type="ECO:0000256" key="2">
    <source>
        <dbReference type="ARBA" id="ARBA00022540"/>
    </source>
</evidence>
<comment type="caution">
    <text evidence="8">The sequence shown here is derived from an EMBL/GenBank/DDBJ whole genome shotgun (WGS) entry which is preliminary data.</text>
</comment>
<feature type="compositionally biased region" description="Low complexity" evidence="7">
    <location>
        <begin position="58"/>
        <end position="68"/>
    </location>
</feature>
<keyword evidence="5 6" id="KW-0648">Protein biosynthesis</keyword>
<feature type="region of interest" description="Disordered" evidence="7">
    <location>
        <begin position="1"/>
        <end position="113"/>
    </location>
</feature>
<keyword evidence="9" id="KW-1185">Reference proteome</keyword>
<feature type="compositionally biased region" description="Basic and acidic residues" evidence="7">
    <location>
        <begin position="44"/>
        <end position="56"/>
    </location>
</feature>
<dbReference type="GO" id="GO:0000340">
    <property type="term" value="F:RNA 7-methylguanosine cap binding"/>
    <property type="evidence" value="ECO:0007669"/>
    <property type="project" value="TreeGrafter"/>
</dbReference>
<dbReference type="Gene3D" id="3.30.760.10">
    <property type="entry name" value="RNA Cap, Translation Initiation Factor Eif4e"/>
    <property type="match status" value="1"/>
</dbReference>